<feature type="compositionally biased region" description="Basic and acidic residues" evidence="1">
    <location>
        <begin position="608"/>
        <end position="619"/>
    </location>
</feature>
<dbReference type="STRING" id="329884.A0A4U0XZ67"/>
<protein>
    <submittedName>
        <fullName evidence="2">Uncharacterized protein</fullName>
    </submittedName>
</protein>
<organism evidence="2 3">
    <name type="scientific">Friedmanniomyces simplex</name>
    <dbReference type="NCBI Taxonomy" id="329884"/>
    <lineage>
        <taxon>Eukaryota</taxon>
        <taxon>Fungi</taxon>
        <taxon>Dikarya</taxon>
        <taxon>Ascomycota</taxon>
        <taxon>Pezizomycotina</taxon>
        <taxon>Dothideomycetes</taxon>
        <taxon>Dothideomycetidae</taxon>
        <taxon>Mycosphaerellales</taxon>
        <taxon>Teratosphaeriaceae</taxon>
        <taxon>Friedmanniomyces</taxon>
    </lineage>
</organism>
<dbReference type="AlphaFoldDB" id="A0A4U0XZ67"/>
<keyword evidence="3" id="KW-1185">Reference proteome</keyword>
<proteinExistence type="predicted"/>
<gene>
    <name evidence="2" type="ORF">B0A55_00600</name>
</gene>
<sequence>MGMVTTDNAQPTSIAQLLGSIERKANDGAPGPDNRPASLVLLLTPTYAQRALSGALSHLVLEALRIKGRDALTKPLDVITAVVDRLPSNDNRTLGEEGIAYMFMRNTSSLQIASQTVYNKNAQKPGSITFELPALPQRPSQYGIQLPLAQTVFSTGKASTLVHTRYKYDPAQGLVLIKQQHLEAQTVDLPFRADYGAVSLQFPVVPLTPLRAVRSSMGSIVRTLSSATVREETQTQTSEPQPASQELEAAVTSYFKALEMSPEAVNVWALIMPTTRPTKKHRGGYNVRYLWMLKSDHISQSWTSEGPPLLDRLNDAILRQLRGGARLHRVLSGGGGWGKKAGLLSLDPDSMYSSRELRADEGWEFDFDDEGADAVEKQQRRALGEIVREGEGIMFFLAPRDLERFKESRAKAWSYVERADSAAVFGTVPSTIDSVPEESASDARVTGSGADIRPRVQHRANLFGALSENGLALKFTPDVKLRPELELRRPGYVQTKLDVPFGNIHITEDAAEAENARSLAEQRAQAGASRMRANTDDRQQVVAVVSTVPKTEKDDGVRAVTSVRSVGTTKPSETRWGPQEPAIKLYRGQDRSYSTYGQAGVPDTSKAVADDDKAETAVE</sequence>
<reference evidence="2 3" key="1">
    <citation type="submission" date="2017-03" db="EMBL/GenBank/DDBJ databases">
        <title>Genomes of endolithic fungi from Antarctica.</title>
        <authorList>
            <person name="Coleine C."/>
            <person name="Masonjones S."/>
            <person name="Stajich J.E."/>
        </authorList>
    </citation>
    <scope>NUCLEOTIDE SEQUENCE [LARGE SCALE GENOMIC DNA]</scope>
    <source>
        <strain evidence="2 3">CCFEE 5184</strain>
    </source>
</reference>
<evidence type="ECO:0000256" key="1">
    <source>
        <dbReference type="SAM" id="MobiDB-lite"/>
    </source>
</evidence>
<evidence type="ECO:0000313" key="3">
    <source>
        <dbReference type="Proteomes" id="UP000309340"/>
    </source>
</evidence>
<comment type="caution">
    <text evidence="2">The sequence shown here is derived from an EMBL/GenBank/DDBJ whole genome shotgun (WGS) entry which is preliminary data.</text>
</comment>
<evidence type="ECO:0000313" key="2">
    <source>
        <dbReference type="EMBL" id="TKA83334.1"/>
    </source>
</evidence>
<name>A0A4U0XZ67_9PEZI</name>
<accession>A0A4U0XZ67</accession>
<dbReference type="Proteomes" id="UP000309340">
    <property type="component" value="Unassembled WGS sequence"/>
</dbReference>
<feature type="region of interest" description="Disordered" evidence="1">
    <location>
        <begin position="593"/>
        <end position="619"/>
    </location>
</feature>
<dbReference type="OrthoDB" id="1744869at2759"/>
<dbReference type="EMBL" id="NAJQ01000011">
    <property type="protein sequence ID" value="TKA83334.1"/>
    <property type="molecule type" value="Genomic_DNA"/>
</dbReference>